<keyword evidence="3" id="KW-1185">Reference proteome</keyword>
<accession>A0ABD5UTW6</accession>
<dbReference type="InterPro" id="IPR046604">
    <property type="entry name" value="DUF6663"/>
</dbReference>
<gene>
    <name evidence="2" type="ORF">ACFQE9_01000</name>
</gene>
<reference evidence="2 3" key="1">
    <citation type="journal article" date="2019" name="Int. J. Syst. Evol. Microbiol.">
        <title>The Global Catalogue of Microorganisms (GCM) 10K type strain sequencing project: providing services to taxonomists for standard genome sequencing and annotation.</title>
        <authorList>
            <consortium name="The Broad Institute Genomics Platform"/>
            <consortium name="The Broad Institute Genome Sequencing Center for Infectious Disease"/>
            <person name="Wu L."/>
            <person name="Ma J."/>
        </authorList>
    </citation>
    <scope>NUCLEOTIDE SEQUENCE [LARGE SCALE GENOMIC DNA]</scope>
    <source>
        <strain evidence="2 3">SKJ47</strain>
    </source>
</reference>
<dbReference type="EMBL" id="JBHSXL010000001">
    <property type="protein sequence ID" value="MFC6891214.1"/>
    <property type="molecule type" value="Genomic_DNA"/>
</dbReference>
<name>A0ABD5UTW6_9EURY</name>
<dbReference type="RefSeq" id="WP_379739132.1">
    <property type="nucleotide sequence ID" value="NZ_JBHSVN010000001.1"/>
</dbReference>
<dbReference type="Proteomes" id="UP001596296">
    <property type="component" value="Unassembled WGS sequence"/>
</dbReference>
<comment type="caution">
    <text evidence="2">The sequence shown here is derived from an EMBL/GenBank/DDBJ whole genome shotgun (WGS) entry which is preliminary data.</text>
</comment>
<dbReference type="AlphaFoldDB" id="A0ABD5UTW6"/>
<evidence type="ECO:0000313" key="3">
    <source>
        <dbReference type="Proteomes" id="UP001596296"/>
    </source>
</evidence>
<organism evidence="2 3">
    <name type="scientific">Halopenitus salinus</name>
    <dbReference type="NCBI Taxonomy" id="1198295"/>
    <lineage>
        <taxon>Archaea</taxon>
        <taxon>Methanobacteriati</taxon>
        <taxon>Methanobacteriota</taxon>
        <taxon>Stenosarchaea group</taxon>
        <taxon>Halobacteria</taxon>
        <taxon>Halobacteriales</taxon>
        <taxon>Haloferacaceae</taxon>
        <taxon>Halopenitus</taxon>
    </lineage>
</organism>
<proteinExistence type="predicted"/>
<dbReference type="Pfam" id="PF20368">
    <property type="entry name" value="DUF6663"/>
    <property type="match status" value="1"/>
</dbReference>
<evidence type="ECO:0000313" key="2">
    <source>
        <dbReference type="EMBL" id="MFC6891214.1"/>
    </source>
</evidence>
<protein>
    <submittedName>
        <fullName evidence="2">DUF6663 family protein</fullName>
    </submittedName>
</protein>
<evidence type="ECO:0000256" key="1">
    <source>
        <dbReference type="SAM" id="MobiDB-lite"/>
    </source>
</evidence>
<feature type="region of interest" description="Disordered" evidence="1">
    <location>
        <begin position="218"/>
        <end position="239"/>
    </location>
</feature>
<sequence>MQPTTVGRFRVQRREGDAFTLVEVPDEPVHPDDPDADEAYAPLRADGDHSADVEPLEPGWVVDATLAWSDATARIEEYTVVRETRIHVADEVTGMFEAAREAWRNARAAGDAMVSTTTRGRDGTPNGALYLFADPPGRDTLSALADGSLPLEPLVARVNERLDDGEPRSVFLLRPDSDDYVAVLVAFRRDGILARTVRDTYDLGSALADRLDDLEDDAGIYGELEENATSSDGADPSAH</sequence>